<keyword evidence="1" id="KW-0805">Transcription regulation</keyword>
<dbReference type="CDD" id="cd00038">
    <property type="entry name" value="CAP_ED"/>
    <property type="match status" value="1"/>
</dbReference>
<keyword evidence="2" id="KW-0238">DNA-binding</keyword>
<dbReference type="PROSITE" id="PS50042">
    <property type="entry name" value="CNMP_BINDING_3"/>
    <property type="match status" value="1"/>
</dbReference>
<feature type="domain" description="HTH crp-type" evidence="5">
    <location>
        <begin position="148"/>
        <end position="214"/>
    </location>
</feature>
<dbReference type="InterPro" id="IPR018490">
    <property type="entry name" value="cNMP-bd_dom_sf"/>
</dbReference>
<dbReference type="SUPFAM" id="SSF46785">
    <property type="entry name" value="Winged helix' DNA-binding domain"/>
    <property type="match status" value="1"/>
</dbReference>
<dbReference type="Proteomes" id="UP000824101">
    <property type="component" value="Unassembled WGS sequence"/>
</dbReference>
<feature type="domain" description="Cyclic nucleotide-binding" evidence="4">
    <location>
        <begin position="38"/>
        <end position="122"/>
    </location>
</feature>
<accession>A0A9D2GGK7</accession>
<dbReference type="Pfam" id="PF13545">
    <property type="entry name" value="HTH_Crp_2"/>
    <property type="match status" value="1"/>
</dbReference>
<name>A0A9D2GGK7_9FIRM</name>
<gene>
    <name evidence="6" type="ORF">IAA17_01305</name>
</gene>
<dbReference type="InterPro" id="IPR036390">
    <property type="entry name" value="WH_DNA-bd_sf"/>
</dbReference>
<dbReference type="InterPro" id="IPR000595">
    <property type="entry name" value="cNMP-bd_dom"/>
</dbReference>
<evidence type="ECO:0000259" key="5">
    <source>
        <dbReference type="PROSITE" id="PS51063"/>
    </source>
</evidence>
<keyword evidence="3" id="KW-0804">Transcription</keyword>
<evidence type="ECO:0000313" key="6">
    <source>
        <dbReference type="EMBL" id="HIZ78417.1"/>
    </source>
</evidence>
<sequence length="227" mass="26320">MDKQEPFSEIRYFFGGELRLYRDFFESHCPPPMKMNRGMQICRQEETKNWMYYLCRGQLKVYASNYEGNERMVAILGEDSLAGLDCLIPGQFSLMTIECLTDCWLMPLQNTVLDAMIRENPDFAVAITHYYCKILRQLCFDATSQSISSVMIRLANFLRTNWNEPEKSRVRLSQQELAAAVNCSRASIARVCRILKNEGIIAMEGVGFRIIDPDKLDLLCHKYRKLP</sequence>
<dbReference type="GO" id="GO:0003700">
    <property type="term" value="F:DNA-binding transcription factor activity"/>
    <property type="evidence" value="ECO:0007669"/>
    <property type="project" value="TreeGrafter"/>
</dbReference>
<dbReference type="Pfam" id="PF00027">
    <property type="entry name" value="cNMP_binding"/>
    <property type="match status" value="1"/>
</dbReference>
<comment type="caution">
    <text evidence="6">The sequence shown here is derived from an EMBL/GenBank/DDBJ whole genome shotgun (WGS) entry which is preliminary data.</text>
</comment>
<evidence type="ECO:0000256" key="2">
    <source>
        <dbReference type="ARBA" id="ARBA00023125"/>
    </source>
</evidence>
<dbReference type="SUPFAM" id="SSF51206">
    <property type="entry name" value="cAMP-binding domain-like"/>
    <property type="match status" value="1"/>
</dbReference>
<dbReference type="PROSITE" id="PS51063">
    <property type="entry name" value="HTH_CRP_2"/>
    <property type="match status" value="1"/>
</dbReference>
<dbReference type="GO" id="GO:0003677">
    <property type="term" value="F:DNA binding"/>
    <property type="evidence" value="ECO:0007669"/>
    <property type="project" value="UniProtKB-KW"/>
</dbReference>
<dbReference type="GO" id="GO:0005829">
    <property type="term" value="C:cytosol"/>
    <property type="evidence" value="ECO:0007669"/>
    <property type="project" value="TreeGrafter"/>
</dbReference>
<dbReference type="PANTHER" id="PTHR24567">
    <property type="entry name" value="CRP FAMILY TRANSCRIPTIONAL REGULATORY PROTEIN"/>
    <property type="match status" value="1"/>
</dbReference>
<dbReference type="AlphaFoldDB" id="A0A9D2GGK7"/>
<dbReference type="PANTHER" id="PTHR24567:SF26">
    <property type="entry name" value="REGULATORY PROTEIN YEIL"/>
    <property type="match status" value="1"/>
</dbReference>
<evidence type="ECO:0000256" key="3">
    <source>
        <dbReference type="ARBA" id="ARBA00023163"/>
    </source>
</evidence>
<dbReference type="Gene3D" id="2.60.120.10">
    <property type="entry name" value="Jelly Rolls"/>
    <property type="match status" value="1"/>
</dbReference>
<dbReference type="InterPro" id="IPR050397">
    <property type="entry name" value="Env_Response_Regulators"/>
</dbReference>
<organism evidence="6 7">
    <name type="scientific">Candidatus Lachnoclostridium stercorigallinarum</name>
    <dbReference type="NCBI Taxonomy" id="2838634"/>
    <lineage>
        <taxon>Bacteria</taxon>
        <taxon>Bacillati</taxon>
        <taxon>Bacillota</taxon>
        <taxon>Clostridia</taxon>
        <taxon>Lachnospirales</taxon>
        <taxon>Lachnospiraceae</taxon>
    </lineage>
</organism>
<dbReference type="InterPro" id="IPR014710">
    <property type="entry name" value="RmlC-like_jellyroll"/>
</dbReference>
<evidence type="ECO:0000313" key="7">
    <source>
        <dbReference type="Proteomes" id="UP000824101"/>
    </source>
</evidence>
<dbReference type="EMBL" id="DXBC01000022">
    <property type="protein sequence ID" value="HIZ78417.1"/>
    <property type="molecule type" value="Genomic_DNA"/>
</dbReference>
<protein>
    <submittedName>
        <fullName evidence="6">Crp/Fnr family transcriptional regulator</fullName>
    </submittedName>
</protein>
<proteinExistence type="predicted"/>
<evidence type="ECO:0000256" key="1">
    <source>
        <dbReference type="ARBA" id="ARBA00023015"/>
    </source>
</evidence>
<reference evidence="6" key="2">
    <citation type="submission" date="2021-04" db="EMBL/GenBank/DDBJ databases">
        <authorList>
            <person name="Gilroy R."/>
        </authorList>
    </citation>
    <scope>NUCLEOTIDE SEQUENCE</scope>
    <source>
        <strain evidence="6">ChiBcec1-1093</strain>
    </source>
</reference>
<reference evidence="6" key="1">
    <citation type="journal article" date="2021" name="PeerJ">
        <title>Extensive microbial diversity within the chicken gut microbiome revealed by metagenomics and culture.</title>
        <authorList>
            <person name="Gilroy R."/>
            <person name="Ravi A."/>
            <person name="Getino M."/>
            <person name="Pursley I."/>
            <person name="Horton D.L."/>
            <person name="Alikhan N.F."/>
            <person name="Baker D."/>
            <person name="Gharbi K."/>
            <person name="Hall N."/>
            <person name="Watson M."/>
            <person name="Adriaenssens E.M."/>
            <person name="Foster-Nyarko E."/>
            <person name="Jarju S."/>
            <person name="Secka A."/>
            <person name="Antonio M."/>
            <person name="Oren A."/>
            <person name="Chaudhuri R.R."/>
            <person name="La Ragione R."/>
            <person name="Hildebrand F."/>
            <person name="Pallen M.J."/>
        </authorList>
    </citation>
    <scope>NUCLEOTIDE SEQUENCE</scope>
    <source>
        <strain evidence="6">ChiBcec1-1093</strain>
    </source>
</reference>
<evidence type="ECO:0000259" key="4">
    <source>
        <dbReference type="PROSITE" id="PS50042"/>
    </source>
</evidence>
<dbReference type="SMART" id="SM00419">
    <property type="entry name" value="HTH_CRP"/>
    <property type="match status" value="1"/>
</dbReference>
<dbReference type="InterPro" id="IPR012318">
    <property type="entry name" value="HTH_CRP"/>
</dbReference>